<dbReference type="OrthoDB" id="9805307at2"/>
<dbReference type="HOGENOM" id="CLU_028458_3_4_11"/>
<dbReference type="STRING" id="1032480.MLP_07570"/>
<dbReference type="RefSeq" id="WP_013861658.1">
    <property type="nucleotide sequence ID" value="NC_015635.1"/>
</dbReference>
<reference evidence="4 5" key="1">
    <citation type="submission" date="2011-05" db="EMBL/GenBank/DDBJ databases">
        <title>Whole genome sequence of Microlunatus phosphovorus NM-1.</title>
        <authorList>
            <person name="Hosoyama A."/>
            <person name="Sasaki K."/>
            <person name="Harada T."/>
            <person name="Igarashi R."/>
            <person name="Kawakoshi A."/>
            <person name="Sasagawa M."/>
            <person name="Fukada J."/>
            <person name="Nakamura S."/>
            <person name="Katano Y."/>
            <person name="Hanada S."/>
            <person name="Kamagata Y."/>
            <person name="Nakamura N."/>
            <person name="Yamazaki S."/>
            <person name="Fujita N."/>
        </authorList>
    </citation>
    <scope>NUCLEOTIDE SEQUENCE [LARGE SCALE GENOMIC DNA]</scope>
    <source>
        <strain evidence="5">ATCC 700054 / DSM 10555 / JCM 9379 / NBRC 101784 / NCIMB 13414 / VKM Ac-1990 / NM-1</strain>
    </source>
</reference>
<dbReference type="KEGG" id="mph:MLP_07570"/>
<evidence type="ECO:0000313" key="4">
    <source>
        <dbReference type="EMBL" id="BAK33771.1"/>
    </source>
</evidence>
<evidence type="ECO:0000256" key="2">
    <source>
        <dbReference type="ARBA" id="ARBA00022723"/>
    </source>
</evidence>
<evidence type="ECO:0000259" key="3">
    <source>
        <dbReference type="Pfam" id="PF01557"/>
    </source>
</evidence>
<dbReference type="Pfam" id="PF01557">
    <property type="entry name" value="FAA_hydrolase"/>
    <property type="match status" value="1"/>
</dbReference>
<dbReference type="GO" id="GO:0016787">
    <property type="term" value="F:hydrolase activity"/>
    <property type="evidence" value="ECO:0007669"/>
    <property type="project" value="UniProtKB-KW"/>
</dbReference>
<sequence>MKFARLRTSNGITPVIVSGEEAYDLTEFLGDITPNTMDLLDPAAVAAANGKLTRVSLADAKFAAPISHTGAVIAIGMNYAAHAAESGAAPPKLPVMFMKTPNTLAAPDDPFVIPARSVKMDWEVELAMVIKKRAYELDEDDDPLDYVAGFAVADDLSERTFQIEESGGQWSKGKCVPGSTPLGPWLVSPDDVVGSPLRLRSFVNDEPRQDSSTADMIFDCPTIIRHLSQYLALEPGDIVLTGTPEGVALSGRFPYLKPGDVVRIEIDGLGSQTQTMVAPEARA</sequence>
<dbReference type="eggNOG" id="COG0179">
    <property type="taxonomic scope" value="Bacteria"/>
</dbReference>
<dbReference type="InterPro" id="IPR051121">
    <property type="entry name" value="FAH"/>
</dbReference>
<dbReference type="SUPFAM" id="SSF56529">
    <property type="entry name" value="FAH"/>
    <property type="match status" value="1"/>
</dbReference>
<dbReference type="InterPro" id="IPR036663">
    <property type="entry name" value="Fumarylacetoacetase_C_sf"/>
</dbReference>
<dbReference type="InterPro" id="IPR011234">
    <property type="entry name" value="Fumarylacetoacetase-like_C"/>
</dbReference>
<dbReference type="PANTHER" id="PTHR42796:SF4">
    <property type="entry name" value="FUMARYLACETOACETATE HYDROLASE DOMAIN-CONTAINING PROTEIN 2A"/>
    <property type="match status" value="1"/>
</dbReference>
<dbReference type="GO" id="GO:0044281">
    <property type="term" value="P:small molecule metabolic process"/>
    <property type="evidence" value="ECO:0007669"/>
    <property type="project" value="UniProtKB-ARBA"/>
</dbReference>
<gene>
    <name evidence="4" type="ordered locus">MLP_07570</name>
</gene>
<proteinExistence type="inferred from homology"/>
<dbReference type="Gene3D" id="3.90.850.10">
    <property type="entry name" value="Fumarylacetoacetase-like, C-terminal domain"/>
    <property type="match status" value="1"/>
</dbReference>
<name>F5XLP2_MICPN</name>
<dbReference type="EMBL" id="AP012204">
    <property type="protein sequence ID" value="BAK33771.1"/>
    <property type="molecule type" value="Genomic_DNA"/>
</dbReference>
<keyword evidence="4" id="KW-0378">Hydrolase</keyword>
<dbReference type="GO" id="GO:0046872">
    <property type="term" value="F:metal ion binding"/>
    <property type="evidence" value="ECO:0007669"/>
    <property type="project" value="UniProtKB-KW"/>
</dbReference>
<organism evidence="4 5">
    <name type="scientific">Microlunatus phosphovorus (strain ATCC 700054 / DSM 10555 / JCM 9379 / NBRC 101784 / NCIMB 13414 / VKM Ac-1990 / NM-1)</name>
    <dbReference type="NCBI Taxonomy" id="1032480"/>
    <lineage>
        <taxon>Bacteria</taxon>
        <taxon>Bacillati</taxon>
        <taxon>Actinomycetota</taxon>
        <taxon>Actinomycetes</taxon>
        <taxon>Propionibacteriales</taxon>
        <taxon>Propionibacteriaceae</taxon>
        <taxon>Microlunatus</taxon>
    </lineage>
</organism>
<protein>
    <submittedName>
        <fullName evidence="4">Fumarylacetoacetate hydrolase family protein</fullName>
    </submittedName>
</protein>
<keyword evidence="2" id="KW-0479">Metal-binding</keyword>
<dbReference type="PANTHER" id="PTHR42796">
    <property type="entry name" value="FUMARYLACETOACETATE HYDROLASE DOMAIN-CONTAINING PROTEIN 2A-RELATED"/>
    <property type="match status" value="1"/>
</dbReference>
<accession>F5XLP2</accession>
<evidence type="ECO:0000256" key="1">
    <source>
        <dbReference type="ARBA" id="ARBA00010211"/>
    </source>
</evidence>
<comment type="similarity">
    <text evidence="1">Belongs to the FAH family.</text>
</comment>
<feature type="domain" description="Fumarylacetoacetase-like C-terminal" evidence="3">
    <location>
        <begin position="72"/>
        <end position="276"/>
    </location>
</feature>
<keyword evidence="5" id="KW-1185">Reference proteome</keyword>
<evidence type="ECO:0000313" key="5">
    <source>
        <dbReference type="Proteomes" id="UP000007947"/>
    </source>
</evidence>
<dbReference type="Proteomes" id="UP000007947">
    <property type="component" value="Chromosome"/>
</dbReference>
<dbReference type="AlphaFoldDB" id="F5XLP2"/>